<keyword evidence="3" id="KW-1185">Reference proteome</keyword>
<accession>A0A9Q1KKT4</accession>
<organism evidence="2 3">
    <name type="scientific">Carnegiea gigantea</name>
    <dbReference type="NCBI Taxonomy" id="171969"/>
    <lineage>
        <taxon>Eukaryota</taxon>
        <taxon>Viridiplantae</taxon>
        <taxon>Streptophyta</taxon>
        <taxon>Embryophyta</taxon>
        <taxon>Tracheophyta</taxon>
        <taxon>Spermatophyta</taxon>
        <taxon>Magnoliopsida</taxon>
        <taxon>eudicotyledons</taxon>
        <taxon>Gunneridae</taxon>
        <taxon>Pentapetalae</taxon>
        <taxon>Caryophyllales</taxon>
        <taxon>Cactineae</taxon>
        <taxon>Cactaceae</taxon>
        <taxon>Cactoideae</taxon>
        <taxon>Echinocereeae</taxon>
        <taxon>Carnegiea</taxon>
    </lineage>
</organism>
<protein>
    <submittedName>
        <fullName evidence="2">Uncharacterized protein</fullName>
    </submittedName>
</protein>
<dbReference type="AlphaFoldDB" id="A0A9Q1KKT4"/>
<comment type="caution">
    <text evidence="2">The sequence shown here is derived from an EMBL/GenBank/DDBJ whole genome shotgun (WGS) entry which is preliminary data.</text>
</comment>
<feature type="compositionally biased region" description="Polar residues" evidence="1">
    <location>
        <begin position="63"/>
        <end position="78"/>
    </location>
</feature>
<evidence type="ECO:0000313" key="2">
    <source>
        <dbReference type="EMBL" id="KAJ8445354.1"/>
    </source>
</evidence>
<name>A0A9Q1KKT4_9CARY</name>
<proteinExistence type="predicted"/>
<dbReference type="EMBL" id="JAKOGI010000078">
    <property type="protein sequence ID" value="KAJ8445354.1"/>
    <property type="molecule type" value="Genomic_DNA"/>
</dbReference>
<evidence type="ECO:0000313" key="3">
    <source>
        <dbReference type="Proteomes" id="UP001153076"/>
    </source>
</evidence>
<sequence>MWNWPSVQERLEAYMFKVWWSWTHKENMQASNADRAPPVDHGLSTIEASPSQFQQTSATFSQEAATASPTIVSQDSGPSSPPLCQMSTTTNITSQGATTLMPPTSTRQKLLRRRMFYTSNNILCAAAPGQDIVRASCKNSLYRIGKNRKNQTISGEYENYWHKLFVIERGI</sequence>
<dbReference type="Proteomes" id="UP001153076">
    <property type="component" value="Unassembled WGS sequence"/>
</dbReference>
<evidence type="ECO:0000256" key="1">
    <source>
        <dbReference type="SAM" id="MobiDB-lite"/>
    </source>
</evidence>
<reference evidence="2" key="1">
    <citation type="submission" date="2022-04" db="EMBL/GenBank/DDBJ databases">
        <title>Carnegiea gigantea Genome sequencing and assembly v2.</title>
        <authorList>
            <person name="Copetti D."/>
            <person name="Sanderson M.J."/>
            <person name="Burquez A."/>
            <person name="Wojciechowski M.F."/>
        </authorList>
    </citation>
    <scope>NUCLEOTIDE SEQUENCE</scope>
    <source>
        <strain evidence="2">SGP5-SGP5p</strain>
        <tissue evidence="2">Aerial part</tissue>
    </source>
</reference>
<gene>
    <name evidence="2" type="ORF">Cgig2_010712</name>
</gene>
<feature type="region of interest" description="Disordered" evidence="1">
    <location>
        <begin position="56"/>
        <end position="82"/>
    </location>
</feature>